<evidence type="ECO:0000313" key="3">
    <source>
        <dbReference type="Proteomes" id="UP001610444"/>
    </source>
</evidence>
<sequence length="61" mass="6581">MSPIELPGAAPKGQTKQSHDYPNTTNGNPMKPLSETKLYRHCFHLPRGGGVGHRGLGTGRE</sequence>
<feature type="compositionally biased region" description="Polar residues" evidence="1">
    <location>
        <begin position="14"/>
        <end position="28"/>
    </location>
</feature>
<dbReference type="GeneID" id="98156129"/>
<feature type="region of interest" description="Disordered" evidence="1">
    <location>
        <begin position="1"/>
        <end position="33"/>
    </location>
</feature>
<evidence type="ECO:0000256" key="1">
    <source>
        <dbReference type="SAM" id="MobiDB-lite"/>
    </source>
</evidence>
<name>A0ABR4JZC4_9EURO</name>
<gene>
    <name evidence="2" type="ORF">BJX68DRAFT_242299</name>
</gene>
<accession>A0ABR4JZC4</accession>
<reference evidence="2 3" key="1">
    <citation type="submission" date="2024-07" db="EMBL/GenBank/DDBJ databases">
        <title>Section-level genome sequencing and comparative genomics of Aspergillus sections Usti and Cavernicolus.</title>
        <authorList>
            <consortium name="Lawrence Berkeley National Laboratory"/>
            <person name="Nybo J.L."/>
            <person name="Vesth T.C."/>
            <person name="Theobald S."/>
            <person name="Frisvad J.C."/>
            <person name="Larsen T.O."/>
            <person name="Kjaerboelling I."/>
            <person name="Rothschild-Mancinelli K."/>
            <person name="Lyhne E.K."/>
            <person name="Kogle M.E."/>
            <person name="Barry K."/>
            <person name="Clum A."/>
            <person name="Na H."/>
            <person name="Ledsgaard L."/>
            <person name="Lin J."/>
            <person name="Lipzen A."/>
            <person name="Kuo A."/>
            <person name="Riley R."/>
            <person name="Mondo S."/>
            <person name="LaButti K."/>
            <person name="Haridas S."/>
            <person name="Pangalinan J."/>
            <person name="Salamov A.A."/>
            <person name="Simmons B.A."/>
            <person name="Magnuson J.K."/>
            <person name="Chen J."/>
            <person name="Drula E."/>
            <person name="Henrissat B."/>
            <person name="Wiebenga A."/>
            <person name="Lubbers R.J."/>
            <person name="Gomes A.C."/>
            <person name="Macurrencykelacurrency M.R."/>
            <person name="Stajich J."/>
            <person name="Grigoriev I.V."/>
            <person name="Mortensen U.H."/>
            <person name="De vries R.P."/>
            <person name="Baker S.E."/>
            <person name="Andersen M.R."/>
        </authorList>
    </citation>
    <scope>NUCLEOTIDE SEQUENCE [LARGE SCALE GENOMIC DNA]</scope>
    <source>
        <strain evidence="2 3">CBS 756.74</strain>
    </source>
</reference>
<dbReference type="RefSeq" id="XP_070896653.1">
    <property type="nucleotide sequence ID" value="XM_071040965.1"/>
</dbReference>
<dbReference type="EMBL" id="JBFXLR010000037">
    <property type="protein sequence ID" value="KAL2845409.1"/>
    <property type="molecule type" value="Genomic_DNA"/>
</dbReference>
<proteinExistence type="predicted"/>
<protein>
    <submittedName>
        <fullName evidence="2">Uncharacterized protein</fullName>
    </submittedName>
</protein>
<keyword evidence="3" id="KW-1185">Reference proteome</keyword>
<organism evidence="2 3">
    <name type="scientific">Aspergillus pseudodeflectus</name>
    <dbReference type="NCBI Taxonomy" id="176178"/>
    <lineage>
        <taxon>Eukaryota</taxon>
        <taxon>Fungi</taxon>
        <taxon>Dikarya</taxon>
        <taxon>Ascomycota</taxon>
        <taxon>Pezizomycotina</taxon>
        <taxon>Eurotiomycetes</taxon>
        <taxon>Eurotiomycetidae</taxon>
        <taxon>Eurotiales</taxon>
        <taxon>Aspergillaceae</taxon>
        <taxon>Aspergillus</taxon>
        <taxon>Aspergillus subgen. Nidulantes</taxon>
    </lineage>
</organism>
<comment type="caution">
    <text evidence="2">The sequence shown here is derived from an EMBL/GenBank/DDBJ whole genome shotgun (WGS) entry which is preliminary data.</text>
</comment>
<evidence type="ECO:0000313" key="2">
    <source>
        <dbReference type="EMBL" id="KAL2845409.1"/>
    </source>
</evidence>
<dbReference type="Proteomes" id="UP001610444">
    <property type="component" value="Unassembled WGS sequence"/>
</dbReference>